<comment type="caution">
    <text evidence="11">The sequence shown here is derived from an EMBL/GenBank/DDBJ whole genome shotgun (WGS) entry which is preliminary data.</text>
</comment>
<keyword evidence="4" id="KW-1003">Cell membrane</keyword>
<name>A0A6V7R765_9BACL</name>
<feature type="transmembrane region" description="Helical" evidence="9">
    <location>
        <begin position="241"/>
        <end position="260"/>
    </location>
</feature>
<feature type="transmembrane region" description="Helical" evidence="9">
    <location>
        <begin position="329"/>
        <end position="352"/>
    </location>
</feature>
<dbReference type="InterPro" id="IPR001750">
    <property type="entry name" value="ND/Mrp_TM"/>
</dbReference>
<evidence type="ECO:0000313" key="12">
    <source>
        <dbReference type="Proteomes" id="UP000521032"/>
    </source>
</evidence>
<feature type="transmembrane region" description="Helical" evidence="9">
    <location>
        <begin position="272"/>
        <end position="296"/>
    </location>
</feature>
<feature type="transmembrane region" description="Helical" evidence="9">
    <location>
        <begin position="406"/>
        <end position="430"/>
    </location>
</feature>
<dbReference type="AlphaFoldDB" id="A0A6V7R765"/>
<dbReference type="InterPro" id="IPR050586">
    <property type="entry name" value="CPA3_Na-H_Antiporter_D"/>
</dbReference>
<reference evidence="11 12" key="1">
    <citation type="submission" date="2020-07" db="EMBL/GenBank/DDBJ databases">
        <authorList>
            <person name="Criscuolo A."/>
        </authorList>
    </citation>
    <scope>NUCLEOTIDE SEQUENCE [LARGE SCALE GENOMIC DNA]</scope>
    <source>
        <strain evidence="12">CIP 111030</strain>
    </source>
</reference>
<evidence type="ECO:0000256" key="6">
    <source>
        <dbReference type="ARBA" id="ARBA00022989"/>
    </source>
</evidence>
<keyword evidence="3" id="KW-0813">Transport</keyword>
<feature type="transmembrane region" description="Helical" evidence="9">
    <location>
        <begin position="303"/>
        <end position="323"/>
    </location>
</feature>
<protein>
    <submittedName>
        <fullName evidence="11">Na(+)/H(+) antiporter subunit D1</fullName>
    </submittedName>
</protein>
<dbReference type="GO" id="GO:0042773">
    <property type="term" value="P:ATP synthesis coupled electron transport"/>
    <property type="evidence" value="ECO:0007669"/>
    <property type="project" value="InterPro"/>
</dbReference>
<dbReference type="Proteomes" id="UP000521032">
    <property type="component" value="Unassembled WGS sequence"/>
</dbReference>
<evidence type="ECO:0000256" key="5">
    <source>
        <dbReference type="ARBA" id="ARBA00022692"/>
    </source>
</evidence>
<feature type="domain" description="NADH:quinone oxidoreductase/Mrp antiporter transmembrane" evidence="10">
    <location>
        <begin position="129"/>
        <end position="417"/>
    </location>
</feature>
<evidence type="ECO:0000256" key="2">
    <source>
        <dbReference type="ARBA" id="ARBA00005346"/>
    </source>
</evidence>
<comment type="subcellular location">
    <subcellularLocation>
        <location evidence="1">Cell membrane</location>
        <topology evidence="1">Multi-pass membrane protein</topology>
    </subcellularLocation>
    <subcellularLocation>
        <location evidence="8">Membrane</location>
        <topology evidence="8">Multi-pass membrane protein</topology>
    </subcellularLocation>
</comment>
<dbReference type="RefSeq" id="WP_186085429.1">
    <property type="nucleotide sequence ID" value="NZ_BMDB01000001.1"/>
</dbReference>
<feature type="transmembrane region" description="Helical" evidence="9">
    <location>
        <begin position="451"/>
        <end position="476"/>
    </location>
</feature>
<dbReference type="PRINTS" id="PR01437">
    <property type="entry name" value="NUOXDRDTASE4"/>
</dbReference>
<evidence type="ECO:0000313" key="11">
    <source>
        <dbReference type="EMBL" id="CAD2072848.1"/>
    </source>
</evidence>
<dbReference type="GO" id="GO:0008137">
    <property type="term" value="F:NADH dehydrogenase (ubiquinone) activity"/>
    <property type="evidence" value="ECO:0007669"/>
    <property type="project" value="InterPro"/>
</dbReference>
<keyword evidence="5 8" id="KW-0812">Transmembrane</keyword>
<sequence>MKINFLLMMPLIIPFLFSVIMLFIGKKPKVHRVIAALSELFMIIVSIIIVVAVYQNGTLHTNVGNWPAPFGITVVYDMVAALLVLTTSILTFFVIIYSYQSIGIERETYYYYPMLLFMITGINGAFTTGDIFNMFVFFEVFLIASYVLIVIGSTKKQLREGFKYLVVNIVSSNFFVLGLGYLYSITGSLNMADIHVKLASFDGNKDVMTLVSIVFFFVFLTKAGIFPLYFWLPDSYSAPPLPILAIFGALLTKVGVYAMMRTMSLFFSFDQSFTNTIILALALITIVIGCIGALAYYDLKKVLIYNIMIAIGFIFVGITMMDLTGLIGAMYYLIHDMIIKAGLFLIIGFIIYRTGKTNAKEIHGLMSVHPVTGWMFFIAAMSLVGVPPLPGFYGKLFIVKSAFENGYYIAGIVVLLSSLVILYSIIRIFIQVFWGKPAVQSELRQIKYDKLLFSSFALIILSVVFGFTADLLYPLFEMAATSIVDPSTYADYIMEVE</sequence>
<evidence type="ECO:0000256" key="7">
    <source>
        <dbReference type="ARBA" id="ARBA00023136"/>
    </source>
</evidence>
<feature type="transmembrane region" description="Helical" evidence="9">
    <location>
        <begin position="207"/>
        <end position="229"/>
    </location>
</feature>
<dbReference type="EMBL" id="CAJEWE010000006">
    <property type="protein sequence ID" value="CAD2072848.1"/>
    <property type="molecule type" value="Genomic_DNA"/>
</dbReference>
<feature type="transmembrane region" description="Helical" evidence="9">
    <location>
        <begin position="364"/>
        <end position="386"/>
    </location>
</feature>
<evidence type="ECO:0000256" key="9">
    <source>
        <dbReference type="SAM" id="Phobius"/>
    </source>
</evidence>
<feature type="transmembrane region" description="Helical" evidence="9">
    <location>
        <begin position="109"/>
        <end position="126"/>
    </location>
</feature>
<evidence type="ECO:0000259" key="10">
    <source>
        <dbReference type="Pfam" id="PF00361"/>
    </source>
</evidence>
<dbReference type="GO" id="GO:0015297">
    <property type="term" value="F:antiporter activity"/>
    <property type="evidence" value="ECO:0007669"/>
    <property type="project" value="UniProtKB-KW"/>
</dbReference>
<keyword evidence="12" id="KW-1185">Reference proteome</keyword>
<evidence type="ECO:0000256" key="4">
    <source>
        <dbReference type="ARBA" id="ARBA00022475"/>
    </source>
</evidence>
<feature type="transmembrane region" description="Helical" evidence="9">
    <location>
        <begin position="132"/>
        <end position="152"/>
    </location>
</feature>
<proteinExistence type="inferred from homology"/>
<feature type="transmembrane region" description="Helical" evidence="9">
    <location>
        <begin position="33"/>
        <end position="54"/>
    </location>
</feature>
<dbReference type="InterPro" id="IPR003918">
    <property type="entry name" value="NADH_UbQ_OxRdtase"/>
</dbReference>
<evidence type="ECO:0000256" key="3">
    <source>
        <dbReference type="ARBA" id="ARBA00022449"/>
    </source>
</evidence>
<keyword evidence="6 9" id="KW-1133">Transmembrane helix</keyword>
<keyword evidence="7 9" id="KW-0472">Membrane</keyword>
<dbReference type="PANTHER" id="PTHR42703">
    <property type="entry name" value="NADH DEHYDROGENASE"/>
    <property type="match status" value="1"/>
</dbReference>
<comment type="similarity">
    <text evidence="2">Belongs to the CPA3 antiporters (TC 2.A.63) subunit D family.</text>
</comment>
<feature type="transmembrane region" description="Helical" evidence="9">
    <location>
        <begin position="74"/>
        <end position="97"/>
    </location>
</feature>
<feature type="transmembrane region" description="Helical" evidence="9">
    <location>
        <begin position="6"/>
        <end position="24"/>
    </location>
</feature>
<dbReference type="Pfam" id="PF00361">
    <property type="entry name" value="Proton_antipo_M"/>
    <property type="match status" value="1"/>
</dbReference>
<organism evidence="11 12">
    <name type="scientific">Phocicoccus schoeneichii</name>
    <dbReference type="NCBI Taxonomy" id="1812261"/>
    <lineage>
        <taxon>Bacteria</taxon>
        <taxon>Bacillati</taxon>
        <taxon>Bacillota</taxon>
        <taxon>Bacilli</taxon>
        <taxon>Bacillales</taxon>
        <taxon>Salinicoccaceae</taxon>
        <taxon>Phocicoccus</taxon>
    </lineage>
</organism>
<gene>
    <name evidence="11" type="primary">mnhD1</name>
    <name evidence="11" type="ORF">JEOSCH030_00454</name>
</gene>
<evidence type="ECO:0000256" key="8">
    <source>
        <dbReference type="RuleBase" id="RU000320"/>
    </source>
</evidence>
<evidence type="ECO:0000256" key="1">
    <source>
        <dbReference type="ARBA" id="ARBA00004651"/>
    </source>
</evidence>
<dbReference type="GO" id="GO:0005886">
    <property type="term" value="C:plasma membrane"/>
    <property type="evidence" value="ECO:0007669"/>
    <property type="project" value="UniProtKB-SubCell"/>
</dbReference>
<keyword evidence="3" id="KW-0050">Antiport</keyword>
<accession>A0A6V7R765</accession>
<dbReference type="NCBIfam" id="NF005818">
    <property type="entry name" value="PRK07691.1"/>
    <property type="match status" value="1"/>
</dbReference>
<dbReference type="PANTHER" id="PTHR42703:SF1">
    <property type="entry name" value="NA(+)_H(+) ANTIPORTER SUBUNIT D1"/>
    <property type="match status" value="1"/>
</dbReference>
<feature type="transmembrane region" description="Helical" evidence="9">
    <location>
        <begin position="164"/>
        <end position="183"/>
    </location>
</feature>